<dbReference type="OrthoDB" id="2687876at2759"/>
<evidence type="ECO:0000313" key="4">
    <source>
        <dbReference type="Proteomes" id="UP000799766"/>
    </source>
</evidence>
<protein>
    <recommendedName>
        <fullName evidence="2">F-box domain-containing protein</fullName>
    </recommendedName>
</protein>
<organism evidence="3 4">
    <name type="scientific">Lineolata rhizophorae</name>
    <dbReference type="NCBI Taxonomy" id="578093"/>
    <lineage>
        <taxon>Eukaryota</taxon>
        <taxon>Fungi</taxon>
        <taxon>Dikarya</taxon>
        <taxon>Ascomycota</taxon>
        <taxon>Pezizomycotina</taxon>
        <taxon>Dothideomycetes</taxon>
        <taxon>Dothideomycetes incertae sedis</taxon>
        <taxon>Lineolatales</taxon>
        <taxon>Lineolataceae</taxon>
        <taxon>Lineolata</taxon>
    </lineage>
</organism>
<evidence type="ECO:0000313" key="3">
    <source>
        <dbReference type="EMBL" id="KAF2459722.1"/>
    </source>
</evidence>
<sequence length="282" mass="32132">MEGRPLNMDLFDKLTFPRLNLKDNTLDDNDLARRCPLDNGHACNTPQQDLGALDALPLELLQVLLAQLDLRTLTDFRRVNKRALQVVDSIPGYKAITTHAPNALRGILSIGTGRWITCETLHDKLCTVECETCGDFGGYIYALTCKRVCFLCLSEHEAYLPVPFSLARRKFGINRQVLDTLPHFRSLPAQARASGRRNTIRRPRNDDPFDGQSGNPLRFMAIIQAPTFKRSSQEVEWGAYCVGCQRSSKQRPRHFRRRFTKESFSEHLHECGHIRDGVHQDD</sequence>
<keyword evidence="4" id="KW-1185">Reference proteome</keyword>
<dbReference type="Pfam" id="PF00646">
    <property type="entry name" value="F-box"/>
    <property type="match status" value="1"/>
</dbReference>
<feature type="region of interest" description="Disordered" evidence="1">
    <location>
        <begin position="190"/>
        <end position="215"/>
    </location>
</feature>
<dbReference type="EMBL" id="MU001674">
    <property type="protein sequence ID" value="KAF2459722.1"/>
    <property type="molecule type" value="Genomic_DNA"/>
</dbReference>
<evidence type="ECO:0000259" key="2">
    <source>
        <dbReference type="PROSITE" id="PS50181"/>
    </source>
</evidence>
<dbReference type="AlphaFoldDB" id="A0A6A6P7I9"/>
<reference evidence="3" key="1">
    <citation type="journal article" date="2020" name="Stud. Mycol.">
        <title>101 Dothideomycetes genomes: a test case for predicting lifestyles and emergence of pathogens.</title>
        <authorList>
            <person name="Haridas S."/>
            <person name="Albert R."/>
            <person name="Binder M."/>
            <person name="Bloem J."/>
            <person name="Labutti K."/>
            <person name="Salamov A."/>
            <person name="Andreopoulos B."/>
            <person name="Baker S."/>
            <person name="Barry K."/>
            <person name="Bills G."/>
            <person name="Bluhm B."/>
            <person name="Cannon C."/>
            <person name="Castanera R."/>
            <person name="Culley D."/>
            <person name="Daum C."/>
            <person name="Ezra D."/>
            <person name="Gonzalez J."/>
            <person name="Henrissat B."/>
            <person name="Kuo A."/>
            <person name="Liang C."/>
            <person name="Lipzen A."/>
            <person name="Lutzoni F."/>
            <person name="Magnuson J."/>
            <person name="Mondo S."/>
            <person name="Nolan M."/>
            <person name="Ohm R."/>
            <person name="Pangilinan J."/>
            <person name="Park H.-J."/>
            <person name="Ramirez L."/>
            <person name="Alfaro M."/>
            <person name="Sun H."/>
            <person name="Tritt A."/>
            <person name="Yoshinaga Y."/>
            <person name="Zwiers L.-H."/>
            <person name="Turgeon B."/>
            <person name="Goodwin S."/>
            <person name="Spatafora J."/>
            <person name="Crous P."/>
            <person name="Grigoriev I."/>
        </authorList>
    </citation>
    <scope>NUCLEOTIDE SEQUENCE</scope>
    <source>
        <strain evidence="3">ATCC 16933</strain>
    </source>
</reference>
<dbReference type="InterPro" id="IPR001810">
    <property type="entry name" value="F-box_dom"/>
</dbReference>
<dbReference type="PROSITE" id="PS50181">
    <property type="entry name" value="FBOX"/>
    <property type="match status" value="1"/>
</dbReference>
<gene>
    <name evidence="3" type="ORF">BDY21DRAFT_176813</name>
</gene>
<name>A0A6A6P7I9_9PEZI</name>
<feature type="domain" description="F-box" evidence="2">
    <location>
        <begin position="50"/>
        <end position="96"/>
    </location>
</feature>
<evidence type="ECO:0000256" key="1">
    <source>
        <dbReference type="SAM" id="MobiDB-lite"/>
    </source>
</evidence>
<accession>A0A6A6P7I9</accession>
<dbReference type="Proteomes" id="UP000799766">
    <property type="component" value="Unassembled WGS sequence"/>
</dbReference>
<proteinExistence type="predicted"/>